<organism evidence="14 15">
    <name type="scientific">Euroglyphus maynei</name>
    <name type="common">Mayne's house dust mite</name>
    <dbReference type="NCBI Taxonomy" id="6958"/>
    <lineage>
        <taxon>Eukaryota</taxon>
        <taxon>Metazoa</taxon>
        <taxon>Ecdysozoa</taxon>
        <taxon>Arthropoda</taxon>
        <taxon>Chelicerata</taxon>
        <taxon>Arachnida</taxon>
        <taxon>Acari</taxon>
        <taxon>Acariformes</taxon>
        <taxon>Sarcoptiformes</taxon>
        <taxon>Astigmata</taxon>
        <taxon>Psoroptidia</taxon>
        <taxon>Analgoidea</taxon>
        <taxon>Pyroglyphidae</taxon>
        <taxon>Pyroglyphinae</taxon>
        <taxon>Euroglyphus</taxon>
    </lineage>
</organism>
<keyword evidence="7 12" id="KW-0949">S-adenosyl-L-methionine</keyword>
<dbReference type="GO" id="GO:0005840">
    <property type="term" value="C:ribosome"/>
    <property type="evidence" value="ECO:0007669"/>
    <property type="project" value="InterPro"/>
</dbReference>
<dbReference type="Gene3D" id="1.20.120.1630">
    <property type="match status" value="1"/>
</dbReference>
<evidence type="ECO:0000313" key="14">
    <source>
        <dbReference type="EMBL" id="OTF79219.1"/>
    </source>
</evidence>
<dbReference type="SUPFAM" id="SSF50104">
    <property type="entry name" value="Translation proteins SH3-like domain"/>
    <property type="match status" value="1"/>
</dbReference>
<evidence type="ECO:0000256" key="2">
    <source>
        <dbReference type="ARBA" id="ARBA00004141"/>
    </source>
</evidence>
<evidence type="ECO:0000256" key="4">
    <source>
        <dbReference type="ARBA" id="ARBA00009140"/>
    </source>
</evidence>
<dbReference type="GO" id="GO:0004671">
    <property type="term" value="F:protein C-terminal S-isoprenylcysteine carboxyl O-methyltransferase activity"/>
    <property type="evidence" value="ECO:0007669"/>
    <property type="project" value="UniProtKB-EC"/>
</dbReference>
<dbReference type="PROSITE" id="PS51564">
    <property type="entry name" value="SAM_ICMT"/>
    <property type="match status" value="1"/>
</dbReference>
<accession>A0A1Y3BE94</accession>
<dbReference type="PANTHER" id="PTHR12714">
    <property type="entry name" value="PROTEIN-S ISOPRENYLCYSTEINE O-METHYLTRANSFERASE"/>
    <property type="match status" value="1"/>
</dbReference>
<comment type="catalytic activity">
    <reaction evidence="1 12">
        <text>[protein]-C-terminal S-[(2E,6E)-farnesyl]-L-cysteine + S-adenosyl-L-methionine = [protein]-C-terminal S-[(2E,6E)-farnesyl]-L-cysteine methyl ester + S-adenosyl-L-homocysteine</text>
        <dbReference type="Rhea" id="RHEA:21672"/>
        <dbReference type="Rhea" id="RHEA-COMP:12125"/>
        <dbReference type="Rhea" id="RHEA-COMP:12126"/>
        <dbReference type="ChEBI" id="CHEBI:57856"/>
        <dbReference type="ChEBI" id="CHEBI:59789"/>
        <dbReference type="ChEBI" id="CHEBI:90510"/>
        <dbReference type="ChEBI" id="CHEBI:90511"/>
        <dbReference type="EC" id="2.1.1.100"/>
    </reaction>
</comment>
<keyword evidence="5 12" id="KW-0489">Methyltransferase</keyword>
<dbReference type="GO" id="GO:0005789">
    <property type="term" value="C:endoplasmic reticulum membrane"/>
    <property type="evidence" value="ECO:0007669"/>
    <property type="project" value="UniProtKB-SubCell"/>
</dbReference>
<comment type="similarity">
    <text evidence="3">Belongs to the eukaryotic ribosomal protein eL14 family.</text>
</comment>
<dbReference type="GO" id="GO:0003735">
    <property type="term" value="F:structural constituent of ribosome"/>
    <property type="evidence" value="ECO:0007669"/>
    <property type="project" value="InterPro"/>
</dbReference>
<dbReference type="EC" id="2.1.1.100" evidence="12"/>
<evidence type="ECO:0000313" key="15">
    <source>
        <dbReference type="Proteomes" id="UP000194236"/>
    </source>
</evidence>
<protein>
    <recommendedName>
        <fullName evidence="12">Protein-S-isoprenylcysteine O-methyltransferase</fullName>
        <ecNumber evidence="12">2.1.1.100</ecNumber>
    </recommendedName>
</protein>
<dbReference type="Pfam" id="PF04140">
    <property type="entry name" value="ICMT"/>
    <property type="match status" value="1"/>
</dbReference>
<evidence type="ECO:0000256" key="10">
    <source>
        <dbReference type="ARBA" id="ARBA00023136"/>
    </source>
</evidence>
<dbReference type="Gene3D" id="2.30.30.30">
    <property type="match status" value="1"/>
</dbReference>
<evidence type="ECO:0000256" key="3">
    <source>
        <dbReference type="ARBA" id="ARBA00006592"/>
    </source>
</evidence>
<dbReference type="Pfam" id="PF01929">
    <property type="entry name" value="Ribosomal_L14e"/>
    <property type="match status" value="1"/>
</dbReference>
<evidence type="ECO:0000256" key="11">
    <source>
        <dbReference type="ARBA" id="ARBA00023572"/>
    </source>
</evidence>
<comment type="subcellular location">
    <subcellularLocation>
        <location evidence="12">Endoplasmic reticulum membrane</location>
        <topology evidence="12">Multi-pass membrane protein</topology>
    </subcellularLocation>
    <subcellularLocation>
        <location evidence="2">Membrane</location>
        <topology evidence="2">Multi-pass membrane protein</topology>
    </subcellularLocation>
</comment>
<dbReference type="CDD" id="cd23702">
    <property type="entry name" value="eL14"/>
    <property type="match status" value="1"/>
</dbReference>
<feature type="transmembrane region" description="Helical" evidence="12">
    <location>
        <begin position="197"/>
        <end position="215"/>
    </location>
</feature>
<dbReference type="InterPro" id="IPR002784">
    <property type="entry name" value="Ribosomal_eL14_dom"/>
</dbReference>
<keyword evidence="12" id="KW-0256">Endoplasmic reticulum</keyword>
<proteinExistence type="inferred from homology"/>
<dbReference type="InterPro" id="IPR014722">
    <property type="entry name" value="Rib_uL2_dom2"/>
</dbReference>
<evidence type="ECO:0000256" key="9">
    <source>
        <dbReference type="ARBA" id="ARBA00022989"/>
    </source>
</evidence>
<dbReference type="PANTHER" id="PTHR12714:SF9">
    <property type="entry name" value="PROTEIN-S-ISOPRENYLCYSTEINE O-METHYLTRANSFERASE"/>
    <property type="match status" value="1"/>
</dbReference>
<name>A0A1Y3BE94_EURMA</name>
<reference evidence="14 15" key="1">
    <citation type="submission" date="2017-03" db="EMBL/GenBank/DDBJ databases">
        <title>Genome Survey of Euroglyphus maynei.</title>
        <authorList>
            <person name="Arlian L.G."/>
            <person name="Morgan M.S."/>
            <person name="Rider S.D."/>
        </authorList>
    </citation>
    <scope>NUCLEOTIDE SEQUENCE [LARGE SCALE GENOMIC DNA]</scope>
    <source>
        <strain evidence="14">Arlian Lab</strain>
        <tissue evidence="14">Whole body</tissue>
    </source>
</reference>
<gene>
    <name evidence="14" type="ORF">BLA29_000765</name>
</gene>
<comment type="function">
    <text evidence="11">Catalyzes the post-translational methylation of isoprenylated C-terminal cysteine residues.</text>
</comment>
<keyword evidence="15" id="KW-1185">Reference proteome</keyword>
<keyword evidence="9 12" id="KW-1133">Transmembrane helix</keyword>
<dbReference type="Proteomes" id="UP000194236">
    <property type="component" value="Unassembled WGS sequence"/>
</dbReference>
<evidence type="ECO:0000256" key="6">
    <source>
        <dbReference type="ARBA" id="ARBA00022679"/>
    </source>
</evidence>
<evidence type="ECO:0000256" key="7">
    <source>
        <dbReference type="ARBA" id="ARBA00022691"/>
    </source>
</evidence>
<evidence type="ECO:0000256" key="1">
    <source>
        <dbReference type="ARBA" id="ARBA00001450"/>
    </source>
</evidence>
<comment type="similarity">
    <text evidence="4 12">Belongs to the class VI-like SAM-binding methyltransferase superfamily. Isoprenylcysteine carboxyl methyltransferase family.</text>
</comment>
<keyword evidence="10 12" id="KW-0472">Membrane</keyword>
<dbReference type="InterPro" id="IPR008991">
    <property type="entry name" value="Translation_prot_SH3-like_sf"/>
</dbReference>
<comment type="caution">
    <text evidence="12">Lacks conserved residue(s) required for the propagation of feature annotation.</text>
</comment>
<dbReference type="AlphaFoldDB" id="A0A1Y3BE94"/>
<dbReference type="GO" id="GO:0032259">
    <property type="term" value="P:methylation"/>
    <property type="evidence" value="ECO:0007669"/>
    <property type="project" value="UniProtKB-KW"/>
</dbReference>
<keyword evidence="6 14" id="KW-0808">Transferase</keyword>
<dbReference type="OrthoDB" id="422086at2759"/>
<dbReference type="InterPro" id="IPR007269">
    <property type="entry name" value="ICMT_MeTrfase"/>
</dbReference>
<feature type="transmembrane region" description="Helical" evidence="12">
    <location>
        <begin position="170"/>
        <end position="191"/>
    </location>
</feature>
<keyword evidence="8 12" id="KW-0812">Transmembrane</keyword>
<dbReference type="InterPro" id="IPR025770">
    <property type="entry name" value="PPMT_MeTrfase"/>
</dbReference>
<evidence type="ECO:0000256" key="5">
    <source>
        <dbReference type="ARBA" id="ARBA00022603"/>
    </source>
</evidence>
<dbReference type="GO" id="GO:0006412">
    <property type="term" value="P:translation"/>
    <property type="evidence" value="ECO:0007669"/>
    <property type="project" value="InterPro"/>
</dbReference>
<comment type="caution">
    <text evidence="14">The sequence shown here is derived from an EMBL/GenBank/DDBJ whole genome shotgun (WGS) entry which is preliminary data.</text>
</comment>
<evidence type="ECO:0000259" key="13">
    <source>
        <dbReference type="Pfam" id="PF01929"/>
    </source>
</evidence>
<feature type="domain" description="Large ribosomal subunit protein eL14" evidence="13">
    <location>
        <begin position="76"/>
        <end position="148"/>
    </location>
</feature>
<dbReference type="EMBL" id="MUJZ01024217">
    <property type="protein sequence ID" value="OTF79219.1"/>
    <property type="molecule type" value="Genomic_DNA"/>
</dbReference>
<evidence type="ECO:0000256" key="8">
    <source>
        <dbReference type="ARBA" id="ARBA00022692"/>
    </source>
</evidence>
<evidence type="ECO:0000256" key="12">
    <source>
        <dbReference type="RuleBase" id="RU362022"/>
    </source>
</evidence>
<sequence length="391" mass="45541">MHRKSLKSRNEQEFRHFGIDSFDWNFLFSSRPTKYQVEIGRVALINFGPDAGKLVTIVDIVDQNRALIDGSSTGVPRQAIQFKRLRLTKFRLRIPYGTSSKNVQKIFKENEIEKKFGETKLALRLKQQQLKSNMTDFDRFKLYKTKQRYNRIVDKKFALLKFKSKKAEKAGGGLSFTFSLGLHLAVAHLFATNHPSPIFHSLGLYLMILSFFHYGEFQTTSLMNIDAVTVQSFLLDHSIEYHLALAISLTEFCIESICFSEWKFIFHPYITYSGLFICIIGDSIRKLAMYTAGHNFNHIIQIDYISEHQLITSGIYSIFRHPSYVGWFYWSLGTQILLQNPVSFIGYAIVSWRFFKQRIQFEEITLINFFGPKYLIYKKEVPTGLPWIDGF</sequence>